<comment type="caution">
    <text evidence="1">The sequence shown here is derived from an EMBL/GenBank/DDBJ whole genome shotgun (WGS) entry which is preliminary data.</text>
</comment>
<proteinExistence type="predicted"/>
<evidence type="ECO:0000313" key="2">
    <source>
        <dbReference type="Proteomes" id="UP001060085"/>
    </source>
</evidence>
<accession>A0ACC0ASI3</accession>
<dbReference type="EMBL" id="CM044705">
    <property type="protein sequence ID" value="KAI5662408.1"/>
    <property type="molecule type" value="Genomic_DNA"/>
</dbReference>
<sequence>MAKVVAFAISILVLATFAHCHPEVFDIEGNVYCDPCRVEFETRLSTPIAGATVRLECRNSEFENVTYTVEGVTDNVGHYKLTVEGDHEDDICEISAIKSPREDCNVPFESFEKATITCTENSGIKGDVRLANPLGFMTEKSSGECQQVLEELGLFPVV</sequence>
<organism evidence="1 2">
    <name type="scientific">Catharanthus roseus</name>
    <name type="common">Madagascar periwinkle</name>
    <name type="synonym">Vinca rosea</name>
    <dbReference type="NCBI Taxonomy" id="4058"/>
    <lineage>
        <taxon>Eukaryota</taxon>
        <taxon>Viridiplantae</taxon>
        <taxon>Streptophyta</taxon>
        <taxon>Embryophyta</taxon>
        <taxon>Tracheophyta</taxon>
        <taxon>Spermatophyta</taxon>
        <taxon>Magnoliopsida</taxon>
        <taxon>eudicotyledons</taxon>
        <taxon>Gunneridae</taxon>
        <taxon>Pentapetalae</taxon>
        <taxon>asterids</taxon>
        <taxon>lamiids</taxon>
        <taxon>Gentianales</taxon>
        <taxon>Apocynaceae</taxon>
        <taxon>Rauvolfioideae</taxon>
        <taxon>Vinceae</taxon>
        <taxon>Catharanthinae</taxon>
        <taxon>Catharanthus</taxon>
    </lineage>
</organism>
<evidence type="ECO:0000313" key="1">
    <source>
        <dbReference type="EMBL" id="KAI5662408.1"/>
    </source>
</evidence>
<keyword evidence="2" id="KW-1185">Reference proteome</keyword>
<reference evidence="2" key="1">
    <citation type="journal article" date="2023" name="Nat. Plants">
        <title>Single-cell RNA sequencing provides a high-resolution roadmap for understanding the multicellular compartmentation of specialized metabolism.</title>
        <authorList>
            <person name="Sun S."/>
            <person name="Shen X."/>
            <person name="Li Y."/>
            <person name="Li Y."/>
            <person name="Wang S."/>
            <person name="Li R."/>
            <person name="Zhang H."/>
            <person name="Shen G."/>
            <person name="Guo B."/>
            <person name="Wei J."/>
            <person name="Xu J."/>
            <person name="St-Pierre B."/>
            <person name="Chen S."/>
            <person name="Sun C."/>
        </authorList>
    </citation>
    <scope>NUCLEOTIDE SEQUENCE [LARGE SCALE GENOMIC DNA]</scope>
</reference>
<dbReference type="Proteomes" id="UP001060085">
    <property type="component" value="Linkage Group LG05"/>
</dbReference>
<gene>
    <name evidence="1" type="ORF">M9H77_21731</name>
</gene>
<protein>
    <submittedName>
        <fullName evidence="1">Uncharacterized protein</fullName>
    </submittedName>
</protein>
<name>A0ACC0ASI3_CATRO</name>